<evidence type="ECO:0000313" key="2">
    <source>
        <dbReference type="Proteomes" id="UP000823775"/>
    </source>
</evidence>
<gene>
    <name evidence="1" type="ORF">HAX54_025982</name>
</gene>
<dbReference type="Proteomes" id="UP000823775">
    <property type="component" value="Unassembled WGS sequence"/>
</dbReference>
<comment type="caution">
    <text evidence="1">The sequence shown here is derived from an EMBL/GenBank/DDBJ whole genome shotgun (WGS) entry which is preliminary data.</text>
</comment>
<evidence type="ECO:0000313" key="1">
    <source>
        <dbReference type="EMBL" id="MCD9640595.1"/>
    </source>
</evidence>
<sequence length="105" mass="11490">MAKKLFISKWKPSKGPPKIGCAIILISTTPASFNARRGPQDDSLRKMFLWSFTRNFSLLFVKPSRGASFGASTSSPLALLSEAVTPVFILGRNFSLSPLRLSSEL</sequence>
<protein>
    <submittedName>
        <fullName evidence="1">Uncharacterized protein</fullName>
    </submittedName>
</protein>
<reference evidence="1 2" key="1">
    <citation type="journal article" date="2021" name="BMC Genomics">
        <title>Datura genome reveals duplications of psychoactive alkaloid biosynthetic genes and high mutation rate following tissue culture.</title>
        <authorList>
            <person name="Rajewski A."/>
            <person name="Carter-House D."/>
            <person name="Stajich J."/>
            <person name="Litt A."/>
        </authorList>
    </citation>
    <scope>NUCLEOTIDE SEQUENCE [LARGE SCALE GENOMIC DNA]</scope>
    <source>
        <strain evidence="1">AR-01</strain>
    </source>
</reference>
<proteinExistence type="predicted"/>
<organism evidence="1 2">
    <name type="scientific">Datura stramonium</name>
    <name type="common">Jimsonweed</name>
    <name type="synonym">Common thornapple</name>
    <dbReference type="NCBI Taxonomy" id="4076"/>
    <lineage>
        <taxon>Eukaryota</taxon>
        <taxon>Viridiplantae</taxon>
        <taxon>Streptophyta</taxon>
        <taxon>Embryophyta</taxon>
        <taxon>Tracheophyta</taxon>
        <taxon>Spermatophyta</taxon>
        <taxon>Magnoliopsida</taxon>
        <taxon>eudicotyledons</taxon>
        <taxon>Gunneridae</taxon>
        <taxon>Pentapetalae</taxon>
        <taxon>asterids</taxon>
        <taxon>lamiids</taxon>
        <taxon>Solanales</taxon>
        <taxon>Solanaceae</taxon>
        <taxon>Solanoideae</taxon>
        <taxon>Datureae</taxon>
        <taxon>Datura</taxon>
    </lineage>
</organism>
<accession>A0ABS8V0E2</accession>
<name>A0ABS8V0E2_DATST</name>
<dbReference type="EMBL" id="JACEIK010003156">
    <property type="protein sequence ID" value="MCD9640595.1"/>
    <property type="molecule type" value="Genomic_DNA"/>
</dbReference>
<keyword evidence="2" id="KW-1185">Reference proteome</keyword>